<dbReference type="SUPFAM" id="SSF56672">
    <property type="entry name" value="DNA/RNA polymerases"/>
    <property type="match status" value="1"/>
</dbReference>
<reference evidence="2" key="1">
    <citation type="journal article" date="2019" name="Sci. Rep.">
        <title>Draft genome of Tanacetum cinerariifolium, the natural source of mosquito coil.</title>
        <authorList>
            <person name="Yamashiro T."/>
            <person name="Shiraishi A."/>
            <person name="Satake H."/>
            <person name="Nakayama K."/>
        </authorList>
    </citation>
    <scope>NUCLEOTIDE SEQUENCE</scope>
</reference>
<dbReference type="SUPFAM" id="SSF53098">
    <property type="entry name" value="Ribonuclease H-like"/>
    <property type="match status" value="1"/>
</dbReference>
<gene>
    <name evidence="2" type="ORF">Tci_057427</name>
</gene>
<feature type="non-terminal residue" evidence="2">
    <location>
        <position position="1"/>
    </location>
</feature>
<dbReference type="Gene3D" id="3.10.10.10">
    <property type="entry name" value="HIV Type 1 Reverse Transcriptase, subunit A, domain 1"/>
    <property type="match status" value="1"/>
</dbReference>
<dbReference type="EMBL" id="BKCJ010009112">
    <property type="protein sequence ID" value="GEU85449.1"/>
    <property type="molecule type" value="Genomic_DNA"/>
</dbReference>
<evidence type="ECO:0000313" key="2">
    <source>
        <dbReference type="EMBL" id="GEU85449.1"/>
    </source>
</evidence>
<dbReference type="InterPro" id="IPR043128">
    <property type="entry name" value="Rev_trsase/Diguanyl_cyclase"/>
</dbReference>
<comment type="caution">
    <text evidence="2">The sequence shown here is derived from an EMBL/GenBank/DDBJ whole genome shotgun (WGS) entry which is preliminary data.</text>
</comment>
<dbReference type="GO" id="GO:0003676">
    <property type="term" value="F:nucleic acid binding"/>
    <property type="evidence" value="ECO:0007669"/>
    <property type="project" value="InterPro"/>
</dbReference>
<dbReference type="InterPro" id="IPR012337">
    <property type="entry name" value="RNaseH-like_sf"/>
</dbReference>
<dbReference type="AlphaFoldDB" id="A0A6L2NJ38"/>
<dbReference type="PANTHER" id="PTHR45835:SF99">
    <property type="entry name" value="CHROMO DOMAIN-CONTAINING PROTEIN-RELATED"/>
    <property type="match status" value="1"/>
</dbReference>
<feature type="domain" description="Reverse transcriptase" evidence="1">
    <location>
        <begin position="241"/>
        <end position="339"/>
    </location>
</feature>
<dbReference type="InterPro" id="IPR036397">
    <property type="entry name" value="RNaseH_sf"/>
</dbReference>
<dbReference type="CDD" id="cd01647">
    <property type="entry name" value="RT_LTR"/>
    <property type="match status" value="1"/>
</dbReference>
<dbReference type="InterPro" id="IPR000477">
    <property type="entry name" value="RT_dom"/>
</dbReference>
<dbReference type="Gene3D" id="3.30.70.270">
    <property type="match status" value="1"/>
</dbReference>
<dbReference type="Pfam" id="PF00078">
    <property type="entry name" value="RVT_1"/>
    <property type="match status" value="1"/>
</dbReference>
<evidence type="ECO:0000259" key="1">
    <source>
        <dbReference type="Pfam" id="PF00078"/>
    </source>
</evidence>
<organism evidence="2">
    <name type="scientific">Tanacetum cinerariifolium</name>
    <name type="common">Dalmatian daisy</name>
    <name type="synonym">Chrysanthemum cinerariifolium</name>
    <dbReference type="NCBI Taxonomy" id="118510"/>
    <lineage>
        <taxon>Eukaryota</taxon>
        <taxon>Viridiplantae</taxon>
        <taxon>Streptophyta</taxon>
        <taxon>Embryophyta</taxon>
        <taxon>Tracheophyta</taxon>
        <taxon>Spermatophyta</taxon>
        <taxon>Magnoliopsida</taxon>
        <taxon>eudicotyledons</taxon>
        <taxon>Gunneridae</taxon>
        <taxon>Pentapetalae</taxon>
        <taxon>asterids</taxon>
        <taxon>campanulids</taxon>
        <taxon>Asterales</taxon>
        <taxon>Asteraceae</taxon>
        <taxon>Asteroideae</taxon>
        <taxon>Anthemideae</taxon>
        <taxon>Anthemidinae</taxon>
        <taxon>Tanacetum</taxon>
    </lineage>
</organism>
<accession>A0A6L2NJ38</accession>
<sequence>NLFKTYLREETRATQKRTWKPIKTKGQAIAIAQPCEDLKKLLMEEQYPGNAIKKLEEELWNHVRIGVDVENGLKEVTNMIVRGCRLELEGHMFIIDLISFGHGNFVVIVGMDWFSKLRAKIICFDKIVQILLSNRENLEVRGERPEGNMKQLKSMKVNEPKPEDIPVVREFPGVFAEDLLDLPPSREVEFHIDLVPKPYLLENHLIVWHLQKCKNCPTNLKKSKKKVSYDLSLHLREPWIDDLFDHLQGSRYFSKIDLRSCYHQLRVREEDIPKTAFRMRYRHFEFTVMPFDFTNTPTSKEEHEVYLKLIFELLKKEKLFEKFSKCADDFVVYCDASNQGFGCVLMQRNKDNIIMDFITKLPRTTSGHDSIWVIVDRLTEFAHSLANREDYKMEIFSKLYINEIVKGYGVPMSIISNHDKFSYNNNYHSSVKCTPFEELYGRKCRMPIAWAEVGERLKSARDRQKIYADNQQKPLEFNFSDKVLHKVSPWKGVVHFGKRNKLSPRTCESS</sequence>
<dbReference type="Pfam" id="PF08284">
    <property type="entry name" value="RVP_2"/>
    <property type="match status" value="1"/>
</dbReference>
<proteinExistence type="predicted"/>
<protein>
    <recommendedName>
        <fullName evidence="1">Reverse transcriptase domain-containing protein</fullName>
    </recommendedName>
</protein>
<dbReference type="PANTHER" id="PTHR45835">
    <property type="entry name" value="YALI0A06105P"/>
    <property type="match status" value="1"/>
</dbReference>
<dbReference type="Gene3D" id="3.30.420.10">
    <property type="entry name" value="Ribonuclease H-like superfamily/Ribonuclease H"/>
    <property type="match status" value="1"/>
</dbReference>
<name>A0A6L2NJ38_TANCI</name>
<dbReference type="InterPro" id="IPR043502">
    <property type="entry name" value="DNA/RNA_pol_sf"/>
</dbReference>